<comment type="caution">
    <text evidence="2">The sequence shown here is derived from an EMBL/GenBank/DDBJ whole genome shotgun (WGS) entry which is preliminary data.</text>
</comment>
<feature type="compositionally biased region" description="Low complexity" evidence="1">
    <location>
        <begin position="148"/>
        <end position="159"/>
    </location>
</feature>
<name>A0AAV7QWX1_PLEWA</name>
<evidence type="ECO:0000313" key="3">
    <source>
        <dbReference type="Proteomes" id="UP001066276"/>
    </source>
</evidence>
<evidence type="ECO:0000313" key="2">
    <source>
        <dbReference type="EMBL" id="KAJ1142888.1"/>
    </source>
</evidence>
<organism evidence="2 3">
    <name type="scientific">Pleurodeles waltl</name>
    <name type="common">Iberian ribbed newt</name>
    <dbReference type="NCBI Taxonomy" id="8319"/>
    <lineage>
        <taxon>Eukaryota</taxon>
        <taxon>Metazoa</taxon>
        <taxon>Chordata</taxon>
        <taxon>Craniata</taxon>
        <taxon>Vertebrata</taxon>
        <taxon>Euteleostomi</taxon>
        <taxon>Amphibia</taxon>
        <taxon>Batrachia</taxon>
        <taxon>Caudata</taxon>
        <taxon>Salamandroidea</taxon>
        <taxon>Salamandridae</taxon>
        <taxon>Pleurodelinae</taxon>
        <taxon>Pleurodeles</taxon>
    </lineage>
</organism>
<feature type="region of interest" description="Disordered" evidence="1">
    <location>
        <begin position="58"/>
        <end position="176"/>
    </location>
</feature>
<sequence length="176" mass="17971">MLLCLPKDELFSIGAAWDRESSIVYDRGPLGSSHGNAGYVSPGGMCLNATRSPTRGPGICLAASSRVPTSTGQPESAGGQGRDRVPAARPPAPVVSSASEQETAQSGAPCPRLVAGPRFLTSAGQPESARDPRRGRDHAPAARPLTQVVVSVPDVGSPGLALPGYRIVSAPPELNG</sequence>
<dbReference type="Proteomes" id="UP001066276">
    <property type="component" value="Chromosome 6"/>
</dbReference>
<protein>
    <submittedName>
        <fullName evidence="2">Uncharacterized protein</fullName>
    </submittedName>
</protein>
<dbReference type="EMBL" id="JANPWB010000010">
    <property type="protein sequence ID" value="KAJ1142888.1"/>
    <property type="molecule type" value="Genomic_DNA"/>
</dbReference>
<keyword evidence="3" id="KW-1185">Reference proteome</keyword>
<reference evidence="2" key="1">
    <citation type="journal article" date="2022" name="bioRxiv">
        <title>Sequencing and chromosome-scale assembly of the giantPleurodeles waltlgenome.</title>
        <authorList>
            <person name="Brown T."/>
            <person name="Elewa A."/>
            <person name="Iarovenko S."/>
            <person name="Subramanian E."/>
            <person name="Araus A.J."/>
            <person name="Petzold A."/>
            <person name="Susuki M."/>
            <person name="Suzuki K.-i.T."/>
            <person name="Hayashi T."/>
            <person name="Toyoda A."/>
            <person name="Oliveira C."/>
            <person name="Osipova E."/>
            <person name="Leigh N.D."/>
            <person name="Simon A."/>
            <person name="Yun M.H."/>
        </authorList>
    </citation>
    <scope>NUCLEOTIDE SEQUENCE</scope>
    <source>
        <strain evidence="2">20211129_DDA</strain>
        <tissue evidence="2">Liver</tissue>
    </source>
</reference>
<evidence type="ECO:0000256" key="1">
    <source>
        <dbReference type="SAM" id="MobiDB-lite"/>
    </source>
</evidence>
<gene>
    <name evidence="2" type="ORF">NDU88_009200</name>
</gene>
<feature type="compositionally biased region" description="Basic and acidic residues" evidence="1">
    <location>
        <begin position="128"/>
        <end position="140"/>
    </location>
</feature>
<dbReference type="AlphaFoldDB" id="A0AAV7QWX1"/>
<accession>A0AAV7QWX1</accession>
<proteinExistence type="predicted"/>